<dbReference type="GO" id="GO:0005743">
    <property type="term" value="C:mitochondrial inner membrane"/>
    <property type="evidence" value="ECO:0007669"/>
    <property type="project" value="UniProtKB-SubCell"/>
</dbReference>
<dbReference type="AlphaFoldDB" id="A0A5M9K208"/>
<reference evidence="5 6" key="1">
    <citation type="submission" date="2019-06" db="EMBL/GenBank/DDBJ databases">
        <title>Genome Sequence of the Brown Rot Fungal Pathogen Monilinia fructicola.</title>
        <authorList>
            <person name="De Miccolis Angelini R.M."/>
            <person name="Landi L."/>
            <person name="Abate D."/>
            <person name="Pollastro S."/>
            <person name="Romanazzi G."/>
            <person name="Faretra F."/>
        </authorList>
    </citation>
    <scope>NUCLEOTIDE SEQUENCE [LARGE SCALE GENOMIC DNA]</scope>
    <source>
        <strain evidence="5 6">Mfrc123</strain>
    </source>
</reference>
<proteinExistence type="inferred from homology"/>
<gene>
    <name evidence="5" type="ORF">EYC84_004701</name>
</gene>
<dbReference type="PANTHER" id="PTHR22977">
    <property type="entry name" value="COX ASSEMBLY MITOCHONDRIAL PROTEIN"/>
    <property type="match status" value="1"/>
</dbReference>
<keyword evidence="6" id="KW-1185">Reference proteome</keyword>
<sequence length="194" mass="22862">MAVMTSQKEEVEKAPRLPMPSRNPLPLSAAQEAQVQEVYHTRVRSYCAAEIKVFAECALGRTFTAPFKCREQNRAMNNCMITHATQSEKDAAREEWFSLRLQRQRDREAREARKKEQEKFHREWWGLPAEDREGEKGKEVMRKAERVGGFPRRDEGQLSKDRHSIFDQRMERMTRILMYDYTDMTSNRISGTDE</sequence>
<comment type="subcellular location">
    <subcellularLocation>
        <location evidence="3">Mitochondrion inner membrane</location>
    </subcellularLocation>
</comment>
<evidence type="ECO:0000313" key="5">
    <source>
        <dbReference type="EMBL" id="KAA8575561.1"/>
    </source>
</evidence>
<evidence type="ECO:0000256" key="3">
    <source>
        <dbReference type="RuleBase" id="RU364104"/>
    </source>
</evidence>
<keyword evidence="3" id="KW-0143">Chaperone</keyword>
<dbReference type="EMBL" id="VICG01000002">
    <property type="protein sequence ID" value="KAA8575561.1"/>
    <property type="molecule type" value="Genomic_DNA"/>
</dbReference>
<comment type="function">
    <text evidence="3">Required for mitochondrial cytochrome c oxidase (COX) assembly and respiration.</text>
</comment>
<accession>A0A5M9K208</accession>
<keyword evidence="2" id="KW-1015">Disulfide bond</keyword>
<comment type="similarity">
    <text evidence="1 3">Belongs to the CMC family.</text>
</comment>
<keyword evidence="3" id="KW-0999">Mitochondrion inner membrane</keyword>
<dbReference type="Proteomes" id="UP000322873">
    <property type="component" value="Unassembled WGS sequence"/>
</dbReference>
<feature type="region of interest" description="Disordered" evidence="4">
    <location>
        <begin position="1"/>
        <end position="24"/>
    </location>
</feature>
<evidence type="ECO:0000256" key="1">
    <source>
        <dbReference type="ARBA" id="ARBA00007347"/>
    </source>
</evidence>
<dbReference type="VEuPathDB" id="FungiDB:MFRU_002g00090"/>
<comment type="caution">
    <text evidence="5">The sequence shown here is derived from an EMBL/GenBank/DDBJ whole genome shotgun (WGS) entry which is preliminary data.</text>
</comment>
<dbReference type="InterPro" id="IPR013892">
    <property type="entry name" value="Cyt_c_biogenesis_Cmc1-like"/>
</dbReference>
<keyword evidence="3" id="KW-0496">Mitochondrion</keyword>
<dbReference type="PANTHER" id="PTHR22977:SF5">
    <property type="entry name" value="COX ASSEMBLY MITOCHONDRIAL PROTEIN HOMOLOG"/>
    <property type="match status" value="1"/>
</dbReference>
<dbReference type="Pfam" id="PF08583">
    <property type="entry name" value="Cmc1"/>
    <property type="match status" value="1"/>
</dbReference>
<evidence type="ECO:0000256" key="4">
    <source>
        <dbReference type="SAM" id="MobiDB-lite"/>
    </source>
</evidence>
<evidence type="ECO:0000313" key="6">
    <source>
        <dbReference type="Proteomes" id="UP000322873"/>
    </source>
</evidence>
<keyword evidence="3" id="KW-0472">Membrane</keyword>
<protein>
    <recommendedName>
        <fullName evidence="3">COX assembly mitochondrial protein</fullName>
    </recommendedName>
</protein>
<name>A0A5M9K208_MONFR</name>
<organism evidence="5 6">
    <name type="scientific">Monilinia fructicola</name>
    <name type="common">Brown rot fungus</name>
    <name type="synonym">Ciboria fructicola</name>
    <dbReference type="NCBI Taxonomy" id="38448"/>
    <lineage>
        <taxon>Eukaryota</taxon>
        <taxon>Fungi</taxon>
        <taxon>Dikarya</taxon>
        <taxon>Ascomycota</taxon>
        <taxon>Pezizomycotina</taxon>
        <taxon>Leotiomycetes</taxon>
        <taxon>Helotiales</taxon>
        <taxon>Sclerotiniaceae</taxon>
        <taxon>Monilinia</taxon>
    </lineage>
</organism>
<evidence type="ECO:0000256" key="2">
    <source>
        <dbReference type="ARBA" id="ARBA00023157"/>
    </source>
</evidence>